<dbReference type="Pfam" id="PF26137">
    <property type="entry name" value="Toxin_SdpC"/>
    <property type="match status" value="1"/>
</dbReference>
<dbReference type="NCBIfam" id="TIGR04032">
    <property type="entry name" value="toxin_SdpC"/>
    <property type="match status" value="1"/>
</dbReference>
<comment type="caution">
    <text evidence="3">The sequence shown here is derived from an EMBL/GenBank/DDBJ whole genome shotgun (WGS) entry which is preliminary data.</text>
</comment>
<feature type="chain" id="PRO_5031106035" evidence="2">
    <location>
        <begin position="23"/>
        <end position="208"/>
    </location>
</feature>
<dbReference type="PROSITE" id="PS51257">
    <property type="entry name" value="PROKAR_LIPOPROTEIN"/>
    <property type="match status" value="1"/>
</dbReference>
<evidence type="ECO:0000256" key="2">
    <source>
        <dbReference type="SAM" id="SignalP"/>
    </source>
</evidence>
<organism evidence="3 4">
    <name type="scientific">Myxococcus xanthus</name>
    <dbReference type="NCBI Taxonomy" id="34"/>
    <lineage>
        <taxon>Bacteria</taxon>
        <taxon>Pseudomonadati</taxon>
        <taxon>Myxococcota</taxon>
        <taxon>Myxococcia</taxon>
        <taxon>Myxococcales</taxon>
        <taxon>Cystobacterineae</taxon>
        <taxon>Myxococcaceae</taxon>
        <taxon>Myxococcus</taxon>
    </lineage>
</organism>
<name>A0A7Y4MR37_MYXXA</name>
<evidence type="ECO:0000313" key="4">
    <source>
        <dbReference type="Proteomes" id="UP000533080"/>
    </source>
</evidence>
<keyword evidence="1" id="KW-0812">Transmembrane</keyword>
<sequence length="208" mass="22558">MKRSTLKLTSAATALISLSTFGVGCGPSDNGAAVRVAQNPAQSGQSLFKGMAFGLGPDAHHFDDIWQRPEIKERLGEDTLAKREQAAESVIAKMAQLDAAFFERFNKDLRSGNHLVVDQLLTDTRTLVMSAVNELAKTGDQEGGVGIGSMEHVQAGLTVYIETAAAVILLVFLFITQFDMTPVMESEASRLKRDVWVDMLVKKFAPAE</sequence>
<keyword evidence="1" id="KW-0472">Membrane</keyword>
<dbReference type="AlphaFoldDB" id="A0A7Y4MR37"/>
<feature type="transmembrane region" description="Helical" evidence="1">
    <location>
        <begin position="157"/>
        <end position="175"/>
    </location>
</feature>
<evidence type="ECO:0000256" key="1">
    <source>
        <dbReference type="SAM" id="Phobius"/>
    </source>
</evidence>
<keyword evidence="2" id="KW-0732">Signal</keyword>
<protein>
    <submittedName>
        <fullName evidence="3">Sporulation delaying protein family toxin</fullName>
    </submittedName>
</protein>
<gene>
    <name evidence="3" type="ORF">HNV28_07080</name>
</gene>
<keyword evidence="1" id="KW-1133">Transmembrane helix</keyword>
<dbReference type="InterPro" id="IPR023888">
    <property type="entry name" value="SdpC-like"/>
</dbReference>
<dbReference type="EMBL" id="JABFNT010000017">
    <property type="protein sequence ID" value="NOJ78103.1"/>
    <property type="molecule type" value="Genomic_DNA"/>
</dbReference>
<accession>A0A7Y4MR37</accession>
<dbReference type="Proteomes" id="UP000533080">
    <property type="component" value="Unassembled WGS sequence"/>
</dbReference>
<feature type="signal peptide" evidence="2">
    <location>
        <begin position="1"/>
        <end position="22"/>
    </location>
</feature>
<evidence type="ECO:0000313" key="3">
    <source>
        <dbReference type="EMBL" id="NOJ78103.1"/>
    </source>
</evidence>
<dbReference type="RefSeq" id="WP_171440535.1">
    <property type="nucleotide sequence ID" value="NZ_JABFNS010000013.1"/>
</dbReference>
<proteinExistence type="predicted"/>
<reference evidence="3 4" key="1">
    <citation type="submission" date="2020-05" db="EMBL/GenBank/DDBJ databases">
        <authorList>
            <person name="Whitworth D."/>
        </authorList>
    </citation>
    <scope>NUCLEOTIDE SEQUENCE [LARGE SCALE GENOMIC DNA]</scope>
    <source>
        <strain evidence="3 4">AM005</strain>
    </source>
</reference>